<keyword evidence="1" id="KW-0732">Signal</keyword>
<gene>
    <name evidence="2" type="ORF">PKB_4847</name>
</gene>
<evidence type="ECO:0000256" key="1">
    <source>
        <dbReference type="SAM" id="SignalP"/>
    </source>
</evidence>
<dbReference type="RefSeq" id="WP_043255106.1">
    <property type="nucleotide sequence ID" value="NZ_HG322950.1"/>
</dbReference>
<dbReference type="PATRIC" id="fig|1301098.3.peg.4834"/>
<feature type="chain" id="PRO_5001530127" description="Secreted protein" evidence="1">
    <location>
        <begin position="21"/>
        <end position="135"/>
    </location>
</feature>
<evidence type="ECO:0008006" key="4">
    <source>
        <dbReference type="Google" id="ProtNLM"/>
    </source>
</evidence>
<dbReference type="AlphaFoldDB" id="A0A024HNS6"/>
<dbReference type="KEGG" id="pkc:PKB_4847"/>
<name>A0A024HNS6_PSEKB</name>
<dbReference type="Proteomes" id="UP000025241">
    <property type="component" value="Chromosome I"/>
</dbReference>
<dbReference type="HOGENOM" id="CLU_144797_0_0_6"/>
<organism evidence="2 3">
    <name type="scientific">Pseudomonas knackmussii (strain DSM 6978 / CCUG 54928 / LMG 23759 / B13)</name>
    <dbReference type="NCBI Taxonomy" id="1301098"/>
    <lineage>
        <taxon>Bacteria</taxon>
        <taxon>Pseudomonadati</taxon>
        <taxon>Pseudomonadota</taxon>
        <taxon>Gammaproteobacteria</taxon>
        <taxon>Pseudomonadales</taxon>
        <taxon>Pseudomonadaceae</taxon>
        <taxon>Pseudomonas</taxon>
    </lineage>
</organism>
<reference evidence="2 3" key="1">
    <citation type="submission" date="2013-03" db="EMBL/GenBank/DDBJ databases">
        <authorList>
            <person name="Linke B."/>
        </authorList>
    </citation>
    <scope>NUCLEOTIDE SEQUENCE [LARGE SCALE GENOMIC DNA]</scope>
    <source>
        <strain evidence="2 3">B13</strain>
    </source>
</reference>
<dbReference type="STRING" id="1301098.PKB_4847"/>
<accession>A0A024HNS6</accession>
<evidence type="ECO:0000313" key="3">
    <source>
        <dbReference type="Proteomes" id="UP000025241"/>
    </source>
</evidence>
<protein>
    <recommendedName>
        <fullName evidence="4">Secreted protein</fullName>
    </recommendedName>
</protein>
<reference evidence="2 3" key="2">
    <citation type="submission" date="2014-05" db="EMBL/GenBank/DDBJ databases">
        <title>Genome sequence of the 3-chlorobenzoate degrading bacterium Pseudomonas knackmussii B13 shows multiple evidence for horizontal gene transfer.</title>
        <authorList>
            <person name="Miyazaki R."/>
            <person name="Bertelli C."/>
            <person name="Falquet L."/>
            <person name="Robinson-Rechavi M."/>
            <person name="Gharib W."/>
            <person name="Roy S."/>
            <person name="Van der Meer J.R."/>
        </authorList>
    </citation>
    <scope>NUCLEOTIDE SEQUENCE [LARGE SCALE GENOMIC DNA]</scope>
    <source>
        <strain evidence="2 3">B13</strain>
    </source>
</reference>
<evidence type="ECO:0000313" key="2">
    <source>
        <dbReference type="EMBL" id="CDF86167.1"/>
    </source>
</evidence>
<sequence length="135" mass="14676">MRRLLLRALPCLLWPALALAADPPTVQAWPQQDPPPAGYAILNVTRMGLQSGSACDVDLYVRGELLARLQPEGSVSLNLAPGEVPIRLATSSTGACRQGMQQLQNQSLRLRAGEIRNYRIGYREGGLFLTPVNTP</sequence>
<proteinExistence type="predicted"/>
<dbReference type="EMBL" id="HG322950">
    <property type="protein sequence ID" value="CDF86167.1"/>
    <property type="molecule type" value="Genomic_DNA"/>
</dbReference>
<feature type="signal peptide" evidence="1">
    <location>
        <begin position="1"/>
        <end position="20"/>
    </location>
</feature>
<dbReference type="OrthoDB" id="7022244at2"/>
<keyword evidence="3" id="KW-1185">Reference proteome</keyword>